<keyword evidence="8" id="KW-1185">Reference proteome</keyword>
<dbReference type="Gene3D" id="3.60.130.10">
    <property type="entry name" value="Clavaminate synthase-like"/>
    <property type="match status" value="1"/>
</dbReference>
<dbReference type="InterPro" id="IPR051323">
    <property type="entry name" value="AtsK-like"/>
</dbReference>
<dbReference type="STRING" id="1348853.LK12_06125"/>
<dbReference type="GO" id="GO:0016706">
    <property type="term" value="F:2-oxoglutarate-dependent dioxygenase activity"/>
    <property type="evidence" value="ECO:0007669"/>
    <property type="project" value="TreeGrafter"/>
</dbReference>
<evidence type="ECO:0000256" key="1">
    <source>
        <dbReference type="ARBA" id="ARBA00005896"/>
    </source>
</evidence>
<keyword evidence="4" id="KW-0560">Oxidoreductase</keyword>
<dbReference type="GO" id="GO:0005737">
    <property type="term" value="C:cytoplasm"/>
    <property type="evidence" value="ECO:0007669"/>
    <property type="project" value="TreeGrafter"/>
</dbReference>
<organism evidence="7 8">
    <name type="scientific">Novosphingobium malaysiense</name>
    <dbReference type="NCBI Taxonomy" id="1348853"/>
    <lineage>
        <taxon>Bacteria</taxon>
        <taxon>Pseudomonadati</taxon>
        <taxon>Pseudomonadota</taxon>
        <taxon>Alphaproteobacteria</taxon>
        <taxon>Sphingomonadales</taxon>
        <taxon>Sphingomonadaceae</taxon>
        <taxon>Novosphingobium</taxon>
    </lineage>
</organism>
<dbReference type="PANTHER" id="PTHR30468">
    <property type="entry name" value="ALPHA-KETOGLUTARATE-DEPENDENT SULFONATE DIOXYGENASE"/>
    <property type="match status" value="1"/>
</dbReference>
<keyword evidence="5" id="KW-0408">Iron</keyword>
<evidence type="ECO:0000256" key="5">
    <source>
        <dbReference type="ARBA" id="ARBA00023004"/>
    </source>
</evidence>
<evidence type="ECO:0000256" key="3">
    <source>
        <dbReference type="ARBA" id="ARBA00022964"/>
    </source>
</evidence>
<dbReference type="Pfam" id="PF02668">
    <property type="entry name" value="TauD"/>
    <property type="match status" value="1"/>
</dbReference>
<keyword evidence="3" id="KW-0223">Dioxygenase</keyword>
<keyword evidence="2" id="KW-0479">Metal-binding</keyword>
<dbReference type="GO" id="GO:0046872">
    <property type="term" value="F:metal ion binding"/>
    <property type="evidence" value="ECO:0007669"/>
    <property type="project" value="UniProtKB-KW"/>
</dbReference>
<dbReference type="SUPFAM" id="SSF51197">
    <property type="entry name" value="Clavaminate synthase-like"/>
    <property type="match status" value="1"/>
</dbReference>
<dbReference type="AlphaFoldDB" id="A0A0B1ZMM2"/>
<comment type="caution">
    <text evidence="7">The sequence shown here is derived from an EMBL/GenBank/DDBJ whole genome shotgun (WGS) entry which is preliminary data.</text>
</comment>
<protein>
    <recommendedName>
        <fullName evidence="6">TauD/TfdA-like domain-containing protein</fullName>
    </recommendedName>
</protein>
<evidence type="ECO:0000256" key="2">
    <source>
        <dbReference type="ARBA" id="ARBA00022723"/>
    </source>
</evidence>
<proteinExistence type="inferred from homology"/>
<evidence type="ECO:0000256" key="4">
    <source>
        <dbReference type="ARBA" id="ARBA00023002"/>
    </source>
</evidence>
<dbReference type="Proteomes" id="UP000031057">
    <property type="component" value="Unassembled WGS sequence"/>
</dbReference>
<name>A0A0B1ZMM2_9SPHN</name>
<comment type="similarity">
    <text evidence="1">Belongs to the TfdA dioxygenase family.</text>
</comment>
<dbReference type="InterPro" id="IPR003819">
    <property type="entry name" value="TauD/TfdA-like"/>
</dbReference>
<gene>
    <name evidence="7" type="ORF">LK12_06125</name>
</gene>
<accession>A0A0B1ZMM2</accession>
<evidence type="ECO:0000313" key="7">
    <source>
        <dbReference type="EMBL" id="KHK92385.1"/>
    </source>
</evidence>
<dbReference type="RefSeq" id="WP_039280735.1">
    <property type="nucleotide sequence ID" value="NZ_JTDI01000002.1"/>
</dbReference>
<evidence type="ECO:0000259" key="6">
    <source>
        <dbReference type="Pfam" id="PF02668"/>
    </source>
</evidence>
<dbReference type="PANTHER" id="PTHR30468:SF1">
    <property type="entry name" value="ALPHA-KETOGLUTARATE-DEPENDENT SULFONATE DIOXYGENASE"/>
    <property type="match status" value="1"/>
</dbReference>
<evidence type="ECO:0000313" key="8">
    <source>
        <dbReference type="Proteomes" id="UP000031057"/>
    </source>
</evidence>
<dbReference type="OrthoDB" id="7209371at2"/>
<dbReference type="InterPro" id="IPR042098">
    <property type="entry name" value="TauD-like_sf"/>
</dbReference>
<feature type="domain" description="TauD/TfdA-like" evidence="6">
    <location>
        <begin position="6"/>
        <end position="295"/>
    </location>
</feature>
<dbReference type="EMBL" id="JTDI01000002">
    <property type="protein sequence ID" value="KHK92385.1"/>
    <property type="molecule type" value="Genomic_DNA"/>
</dbReference>
<sequence length="319" mass="36133">MPLEDVRPLQEGLPFGVRIGGLTREKLEDKALRDEIDALFVKHGMIVFEDVEQSDEMQLALSSCFGPLKEHPVKAVGRVDSDRMPGVIEIRSKRGRGIVEVDGKQVSHWLPWHFDHCYNDELNRAGVLRSVERVEEGGITGFLDGIALYEAFPKDLRERIEGKEIVYTLSTQYDELKFGRPAQYRMIEPKPSSPEFKAQAASMPRAIHPAVWTRPTGEKCLHVSSYMAQGILGDETPEGDALLEEVCQEINRLAETCSYHHTWRPTDMAIWDNLRMLHCVSGNNPDEERLMYRTTIAGDYGHGRWEEAPREAVTADAMA</sequence>
<reference evidence="7 8" key="1">
    <citation type="submission" date="2014-10" db="EMBL/GenBank/DDBJ databases">
        <title>Genome sequence of Novosphingobium malaysiense MUSC 273(T).</title>
        <authorList>
            <person name="Lee L.-H."/>
        </authorList>
    </citation>
    <scope>NUCLEOTIDE SEQUENCE [LARGE SCALE GENOMIC DNA]</scope>
    <source>
        <strain evidence="7 8">MUSC 273</strain>
    </source>
</reference>